<accession>A0A839UZP0</accession>
<dbReference type="EMBL" id="JABXXQ010000193">
    <property type="protein sequence ID" value="NVN30660.1"/>
    <property type="molecule type" value="Genomic_DNA"/>
</dbReference>
<sequence>MTRMHLRLLGCATALLLSAPFSSLPVEALFRFVDATRRTVWARGCGRCVSG</sequence>
<keyword evidence="4" id="KW-1185">Reference proteome</keyword>
<dbReference type="AlphaFoldDB" id="A0A839UZP0"/>
<dbReference type="Proteomes" id="UP000565205">
    <property type="component" value="Unassembled WGS sequence"/>
</dbReference>
<protein>
    <submittedName>
        <fullName evidence="2">Uncharacterized protein</fullName>
    </submittedName>
</protein>
<gene>
    <name evidence="2" type="ORF">FHR90_001921</name>
    <name evidence="3" type="ORF">HUK83_10005</name>
</gene>
<reference evidence="2 4" key="2">
    <citation type="submission" date="2020-08" db="EMBL/GenBank/DDBJ databases">
        <title>Genomic Encyclopedia of Type Strains, Phase III (KMG-III): the genomes of soil and plant-associated and newly described type strains.</title>
        <authorList>
            <person name="Whitman W."/>
        </authorList>
    </citation>
    <scope>NUCLEOTIDE SEQUENCE [LARGE SCALE GENOMIC DNA]</scope>
    <source>
        <strain evidence="2 4">CECT 8088</strain>
    </source>
</reference>
<evidence type="ECO:0000313" key="2">
    <source>
        <dbReference type="EMBL" id="MBB3174085.1"/>
    </source>
</evidence>
<name>A0A839UZP0_9PROT</name>
<evidence type="ECO:0000256" key="1">
    <source>
        <dbReference type="SAM" id="SignalP"/>
    </source>
</evidence>
<feature type="signal peptide" evidence="1">
    <location>
        <begin position="1"/>
        <end position="23"/>
    </location>
</feature>
<dbReference type="RefSeq" id="WP_176624373.1">
    <property type="nucleotide sequence ID" value="NZ_JABXXQ010000193.1"/>
</dbReference>
<proteinExistence type="predicted"/>
<comment type="caution">
    <text evidence="2">The sequence shown here is derived from an EMBL/GenBank/DDBJ whole genome shotgun (WGS) entry which is preliminary data.</text>
</comment>
<feature type="chain" id="PRO_5036240733" evidence="1">
    <location>
        <begin position="24"/>
        <end position="51"/>
    </location>
</feature>
<dbReference type="Proteomes" id="UP000557688">
    <property type="component" value="Unassembled WGS sequence"/>
</dbReference>
<dbReference type="EMBL" id="JACHXV010000006">
    <property type="protein sequence ID" value="MBB3174085.1"/>
    <property type="molecule type" value="Genomic_DNA"/>
</dbReference>
<evidence type="ECO:0000313" key="4">
    <source>
        <dbReference type="Proteomes" id="UP000557688"/>
    </source>
</evidence>
<organism evidence="2 4">
    <name type="scientific">Endobacter medicaginis</name>
    <dbReference type="NCBI Taxonomy" id="1181271"/>
    <lineage>
        <taxon>Bacteria</taxon>
        <taxon>Pseudomonadati</taxon>
        <taxon>Pseudomonadota</taxon>
        <taxon>Alphaproteobacteria</taxon>
        <taxon>Acetobacterales</taxon>
        <taxon>Acetobacteraceae</taxon>
        <taxon>Endobacter</taxon>
    </lineage>
</organism>
<evidence type="ECO:0000313" key="5">
    <source>
        <dbReference type="Proteomes" id="UP000565205"/>
    </source>
</evidence>
<reference evidence="3 5" key="1">
    <citation type="submission" date="2020-06" db="EMBL/GenBank/DDBJ databases">
        <title>Description of novel acetic acid bacteria.</title>
        <authorList>
            <person name="Sombolestani A."/>
        </authorList>
    </citation>
    <scope>NUCLEOTIDE SEQUENCE [LARGE SCALE GENOMIC DNA]</scope>
    <source>
        <strain evidence="3 5">LMG 26838</strain>
    </source>
</reference>
<keyword evidence="1" id="KW-0732">Signal</keyword>
<evidence type="ECO:0000313" key="3">
    <source>
        <dbReference type="EMBL" id="NVN30660.1"/>
    </source>
</evidence>